<dbReference type="FunFam" id="1.10.510.10:FF:000096">
    <property type="entry name" value="cGMP-dependent protein kinase"/>
    <property type="match status" value="1"/>
</dbReference>
<evidence type="ECO:0000256" key="5">
    <source>
        <dbReference type="ARBA" id="ARBA00022679"/>
    </source>
</evidence>
<feature type="region of interest" description="Disordered" evidence="13">
    <location>
        <begin position="925"/>
        <end position="948"/>
    </location>
</feature>
<dbReference type="PROSITE" id="PS51285">
    <property type="entry name" value="AGC_KINASE_CTER"/>
    <property type="match status" value="1"/>
</dbReference>
<dbReference type="InterPro" id="IPR008271">
    <property type="entry name" value="Ser/Thr_kinase_AS"/>
</dbReference>
<dbReference type="GeneID" id="115883044"/>
<dbReference type="PANTHER" id="PTHR24353">
    <property type="entry name" value="CYCLIC NUCLEOTIDE-DEPENDENT PROTEIN KINASE"/>
    <property type="match status" value="1"/>
</dbReference>
<dbReference type="InterPro" id="IPR002374">
    <property type="entry name" value="cGMP_dep_kinase"/>
</dbReference>
<dbReference type="KEGG" id="soy:115883044"/>
<feature type="compositionally biased region" description="Pro residues" evidence="13">
    <location>
        <begin position="928"/>
        <end position="939"/>
    </location>
</feature>
<feature type="domain" description="AGC-kinase C-terminal" evidence="16">
    <location>
        <begin position="897"/>
        <end position="948"/>
    </location>
</feature>
<dbReference type="SMART" id="SM00133">
    <property type="entry name" value="S_TK_X"/>
    <property type="match status" value="1"/>
</dbReference>
<dbReference type="CDD" id="cd05572">
    <property type="entry name" value="STKc_cGK"/>
    <property type="match status" value="1"/>
</dbReference>
<dbReference type="SMART" id="SM00100">
    <property type="entry name" value="cNMP"/>
    <property type="match status" value="2"/>
</dbReference>
<dbReference type="Gene3D" id="3.30.200.20">
    <property type="entry name" value="Phosphorylase Kinase, domain 1"/>
    <property type="match status" value="1"/>
</dbReference>
<keyword evidence="7 18" id="KW-0418">Kinase</keyword>
<comment type="catalytic activity">
    <reaction evidence="10">
        <text>L-threonyl-[protein] + ATP = O-phospho-L-threonyl-[protein] + ADP + H(+)</text>
        <dbReference type="Rhea" id="RHEA:46608"/>
        <dbReference type="Rhea" id="RHEA-COMP:11060"/>
        <dbReference type="Rhea" id="RHEA-COMP:11605"/>
        <dbReference type="ChEBI" id="CHEBI:15378"/>
        <dbReference type="ChEBI" id="CHEBI:30013"/>
        <dbReference type="ChEBI" id="CHEBI:30616"/>
        <dbReference type="ChEBI" id="CHEBI:61977"/>
        <dbReference type="ChEBI" id="CHEBI:456216"/>
        <dbReference type="EC" id="2.7.11.12"/>
    </reaction>
</comment>
<dbReference type="PROSITE" id="PS00108">
    <property type="entry name" value="PROTEIN_KINASE_ST"/>
    <property type="match status" value="1"/>
</dbReference>
<dbReference type="InterPro" id="IPR018488">
    <property type="entry name" value="cNMP-bd_CS"/>
</dbReference>
<dbReference type="InterPro" id="IPR000595">
    <property type="entry name" value="cNMP-bd_dom"/>
</dbReference>
<dbReference type="InterPro" id="IPR011009">
    <property type="entry name" value="Kinase-like_dom_sf"/>
</dbReference>
<dbReference type="GO" id="GO:0004692">
    <property type="term" value="F:cGMP-dependent protein kinase activity"/>
    <property type="evidence" value="ECO:0007669"/>
    <property type="project" value="UniProtKB-EC"/>
</dbReference>
<dbReference type="InterPro" id="IPR014710">
    <property type="entry name" value="RmlC-like_jellyroll"/>
</dbReference>
<feature type="domain" description="Protein kinase" evidence="14">
    <location>
        <begin position="637"/>
        <end position="896"/>
    </location>
</feature>
<keyword evidence="8 12" id="KW-0067">ATP-binding</keyword>
<proteinExistence type="inferred from homology"/>
<dbReference type="RefSeq" id="XP_030757181.1">
    <property type="nucleotide sequence ID" value="XM_030901321.1"/>
</dbReference>
<evidence type="ECO:0000259" key="16">
    <source>
        <dbReference type="PROSITE" id="PS51285"/>
    </source>
</evidence>
<dbReference type="SMART" id="SM00220">
    <property type="entry name" value="S_TKc"/>
    <property type="match status" value="1"/>
</dbReference>
<keyword evidence="17" id="KW-1185">Reference proteome</keyword>
<dbReference type="InterPro" id="IPR017441">
    <property type="entry name" value="Protein_kinase_ATP_BS"/>
</dbReference>
<evidence type="ECO:0000256" key="7">
    <source>
        <dbReference type="ARBA" id="ARBA00022777"/>
    </source>
</evidence>
<dbReference type="InterPro" id="IPR018490">
    <property type="entry name" value="cNMP-bd_dom_sf"/>
</dbReference>
<dbReference type="Gene3D" id="1.10.510.10">
    <property type="entry name" value="Transferase(Phosphotransferase) domain 1"/>
    <property type="match status" value="1"/>
</dbReference>
<dbReference type="FunFam" id="2.60.120.10:FF:000064">
    <property type="entry name" value="cGMP-dependent protein kinase, isozyme"/>
    <property type="match status" value="1"/>
</dbReference>
<dbReference type="Pfam" id="PF00027">
    <property type="entry name" value="cNMP_binding"/>
    <property type="match status" value="2"/>
</dbReference>
<comment type="catalytic activity">
    <reaction evidence="11">
        <text>L-seryl-[protein] + ATP = O-phospho-L-seryl-[protein] + ADP + H(+)</text>
        <dbReference type="Rhea" id="RHEA:17989"/>
        <dbReference type="Rhea" id="RHEA-COMP:9863"/>
        <dbReference type="Rhea" id="RHEA-COMP:11604"/>
        <dbReference type="ChEBI" id="CHEBI:15378"/>
        <dbReference type="ChEBI" id="CHEBI:29999"/>
        <dbReference type="ChEBI" id="CHEBI:30616"/>
        <dbReference type="ChEBI" id="CHEBI:83421"/>
        <dbReference type="ChEBI" id="CHEBI:456216"/>
        <dbReference type="EC" id="2.7.11.12"/>
    </reaction>
</comment>
<dbReference type="AlphaFoldDB" id="A0A6J2Y1K7"/>
<evidence type="ECO:0000256" key="9">
    <source>
        <dbReference type="ARBA" id="ARBA00022992"/>
    </source>
</evidence>
<keyword evidence="5" id="KW-0808">Transferase</keyword>
<keyword evidence="3" id="KW-0723">Serine/threonine-protein kinase</keyword>
<evidence type="ECO:0000256" key="4">
    <source>
        <dbReference type="ARBA" id="ARBA00022535"/>
    </source>
</evidence>
<dbReference type="Gene3D" id="2.60.120.10">
    <property type="entry name" value="Jelly Rolls"/>
    <property type="match status" value="2"/>
</dbReference>
<dbReference type="CTD" id="44817"/>
<feature type="region of interest" description="Disordered" evidence="13">
    <location>
        <begin position="344"/>
        <end position="369"/>
    </location>
</feature>
<reference evidence="18" key="1">
    <citation type="submission" date="2025-08" db="UniProtKB">
        <authorList>
            <consortium name="RefSeq"/>
        </authorList>
    </citation>
    <scope>IDENTIFICATION</scope>
    <source>
        <tissue evidence="18">Gonads</tissue>
    </source>
</reference>
<evidence type="ECO:0000256" key="1">
    <source>
        <dbReference type="ARBA" id="ARBA00006352"/>
    </source>
</evidence>
<dbReference type="SUPFAM" id="SSF51206">
    <property type="entry name" value="cAMP-binding domain-like"/>
    <property type="match status" value="2"/>
</dbReference>
<protein>
    <recommendedName>
        <fullName evidence="2">cGMP-dependent protein kinase</fullName>
        <ecNumber evidence="2">2.7.11.12</ecNumber>
    </recommendedName>
</protein>
<dbReference type="InterPro" id="IPR035014">
    <property type="entry name" value="STKc_cGK"/>
</dbReference>
<name>A0A6J2Y1K7_SITOR</name>
<evidence type="ECO:0000256" key="3">
    <source>
        <dbReference type="ARBA" id="ARBA00022527"/>
    </source>
</evidence>
<dbReference type="GO" id="GO:0005737">
    <property type="term" value="C:cytoplasm"/>
    <property type="evidence" value="ECO:0007669"/>
    <property type="project" value="UniProtKB-ARBA"/>
</dbReference>
<gene>
    <name evidence="18" type="primary">LOC115883044</name>
</gene>
<evidence type="ECO:0000256" key="12">
    <source>
        <dbReference type="PROSITE-ProRule" id="PRU10141"/>
    </source>
</evidence>
<evidence type="ECO:0000313" key="18">
    <source>
        <dbReference type="RefSeq" id="XP_030757181.1"/>
    </source>
</evidence>
<dbReference type="InParanoid" id="A0A6J2Y1K7"/>
<feature type="binding site" evidence="12">
    <location>
        <position position="667"/>
    </location>
    <ligand>
        <name>ATP</name>
        <dbReference type="ChEBI" id="CHEBI:30616"/>
    </ligand>
</feature>
<dbReference type="CDD" id="cd00038">
    <property type="entry name" value="CAP_ED"/>
    <property type="match status" value="2"/>
</dbReference>
<dbReference type="PROSITE" id="PS50011">
    <property type="entry name" value="PROTEIN_KINASE_DOM"/>
    <property type="match status" value="1"/>
</dbReference>
<dbReference type="OrthoDB" id="63267at2759"/>
<dbReference type="GO" id="GO:0005524">
    <property type="term" value="F:ATP binding"/>
    <property type="evidence" value="ECO:0007669"/>
    <property type="project" value="UniProtKB-UniRule"/>
</dbReference>
<dbReference type="PRINTS" id="PR00104">
    <property type="entry name" value="CGMPKINASE"/>
</dbReference>
<dbReference type="InterPro" id="IPR000719">
    <property type="entry name" value="Prot_kinase_dom"/>
</dbReference>
<accession>A0A6J2Y1K7</accession>
<dbReference type="PANTHER" id="PTHR24353:SF111">
    <property type="match status" value="1"/>
</dbReference>
<feature type="domain" description="Cyclic nucleotide-binding" evidence="15">
    <location>
        <begin position="499"/>
        <end position="622"/>
    </location>
</feature>
<evidence type="ECO:0000256" key="10">
    <source>
        <dbReference type="ARBA" id="ARBA00047298"/>
    </source>
</evidence>
<keyword evidence="4" id="KW-0140">cGMP</keyword>
<dbReference type="PROSITE" id="PS50042">
    <property type="entry name" value="CNMP_BINDING_3"/>
    <property type="match status" value="2"/>
</dbReference>
<feature type="compositionally biased region" description="Low complexity" evidence="13">
    <location>
        <begin position="285"/>
        <end position="302"/>
    </location>
</feature>
<evidence type="ECO:0000313" key="17">
    <source>
        <dbReference type="Proteomes" id="UP000504635"/>
    </source>
</evidence>
<dbReference type="PROSITE" id="PS00889">
    <property type="entry name" value="CNMP_BINDING_2"/>
    <property type="match status" value="2"/>
</dbReference>
<dbReference type="PROSITE" id="PS00107">
    <property type="entry name" value="PROTEIN_KINASE_ATP"/>
    <property type="match status" value="1"/>
</dbReference>
<dbReference type="InterPro" id="IPR000961">
    <property type="entry name" value="AGC-kinase_C"/>
</dbReference>
<dbReference type="GO" id="GO:0030553">
    <property type="term" value="F:cGMP binding"/>
    <property type="evidence" value="ECO:0007669"/>
    <property type="project" value="UniProtKB-KW"/>
</dbReference>
<feature type="domain" description="Cyclic nucleotide-binding" evidence="15">
    <location>
        <begin position="423"/>
        <end position="496"/>
    </location>
</feature>
<evidence type="ECO:0000256" key="13">
    <source>
        <dbReference type="SAM" id="MobiDB-lite"/>
    </source>
</evidence>
<dbReference type="Pfam" id="PF00069">
    <property type="entry name" value="Pkinase"/>
    <property type="match status" value="1"/>
</dbReference>
<dbReference type="SUPFAM" id="SSF56112">
    <property type="entry name" value="Protein kinase-like (PK-like)"/>
    <property type="match status" value="1"/>
</dbReference>
<evidence type="ECO:0000259" key="14">
    <source>
        <dbReference type="PROSITE" id="PS50011"/>
    </source>
</evidence>
<dbReference type="EC" id="2.7.11.12" evidence="2"/>
<evidence type="ECO:0000256" key="11">
    <source>
        <dbReference type="ARBA" id="ARBA00047462"/>
    </source>
</evidence>
<evidence type="ECO:0000256" key="2">
    <source>
        <dbReference type="ARBA" id="ARBA00012428"/>
    </source>
</evidence>
<dbReference type="PROSITE" id="PS00888">
    <property type="entry name" value="CNMP_BINDING_1"/>
    <property type="match status" value="1"/>
</dbReference>
<comment type="similarity">
    <text evidence="1">Belongs to the protein kinase superfamily. AGC Ser/Thr protein kinase family. cGMP subfamily.</text>
</comment>
<sequence>MVVLEESLTMKIKRYPGKAVIDDPAWLEMDIPPHARGQQYEANWIDTQKNLSNSSSASNSWDKYSTKLEGSVSSRLGQYQSLLEEIRKDNNEDIYAIPKKIKTNGSIRLKYHSDNILSRINSKSKADMERPPREYFLPSQSVHRDQIKEPPVPKPRVKLPIQNGQQEKFKTVLEDLQRQMKKSVRFDEVSTDIDQEIEKREQSEDNSLVRVIVNPTHELLERIELNISNDNEENGRVSEWVDTQNQYLSDQTSDTGGKDLHRNDSGYYERSKKIRQRLPPKHIYPPSASSSESSITPSENNSAELDVENFQNNEDEEDDYNDYDEVYSLYKEGVVPAYVSSPLRVPKPVDKTTQATPTSPMRRSGDSNDFLIPRPKLIVPVHTYAVRRRRTGNLNKHDSVSSCNYVSASERDSETMKLVPQKEGCVEVSREDKFLSTLTPGKVLGELAILYNCQRTATIKAATDCKLWAIERQCFQTIMMRTGLIRQAEYTDFLKSVPIFKDLPEETLIKISDVLEECYYAHGDYIIRQGARGDTFFIISKGQVKVTIRKKDSPDEKFIRTLYKGDFFGEKALHGDDLRTANIIVDDPEGVTCLVIDRDTYIQLISNLDEVRTKYVDDIDDRRRLNEEYANVRLEDLKVLTTLGVGGFGRVELVQIFGQNSKSYALKQMKKSQIVETRQQQHIMSEKEIMGEANCDFIVKLFKTFKDAKYLYMLMESCLGGELWTVLRDKGHFDDTTTRFYTACVVEAFHYLHSRNIIYRDLKPENLLLDAQGYVKLVDFGFAKKLQAGRKTWTFCGTPEYVAPEVILNKGHDISADYWSLGVLMFELLTGTPPFNGSDPMKTYNVILKGIDAIDFPKNITKNATVLIKKLCRDNPAERLGYQKGGISDIQKHKWFDGFNWEGLINRTLTPPILPKIRSVIDTSNFDPYPPDEGGPPPDDQTGWDANF</sequence>
<keyword evidence="6 12" id="KW-0547">Nucleotide-binding</keyword>
<evidence type="ECO:0000259" key="15">
    <source>
        <dbReference type="PROSITE" id="PS50042"/>
    </source>
</evidence>
<feature type="region of interest" description="Disordered" evidence="13">
    <location>
        <begin position="248"/>
        <end position="320"/>
    </location>
</feature>
<feature type="compositionally biased region" description="Polar residues" evidence="13">
    <location>
        <begin position="351"/>
        <end position="361"/>
    </location>
</feature>
<dbReference type="Proteomes" id="UP000504635">
    <property type="component" value="Unplaced"/>
</dbReference>
<feature type="compositionally biased region" description="Basic and acidic residues" evidence="13">
    <location>
        <begin position="256"/>
        <end position="271"/>
    </location>
</feature>
<organism evidence="17 18">
    <name type="scientific">Sitophilus oryzae</name>
    <name type="common">Rice weevil</name>
    <name type="synonym">Curculio oryzae</name>
    <dbReference type="NCBI Taxonomy" id="7048"/>
    <lineage>
        <taxon>Eukaryota</taxon>
        <taxon>Metazoa</taxon>
        <taxon>Ecdysozoa</taxon>
        <taxon>Arthropoda</taxon>
        <taxon>Hexapoda</taxon>
        <taxon>Insecta</taxon>
        <taxon>Pterygota</taxon>
        <taxon>Neoptera</taxon>
        <taxon>Endopterygota</taxon>
        <taxon>Coleoptera</taxon>
        <taxon>Polyphaga</taxon>
        <taxon>Cucujiformia</taxon>
        <taxon>Curculionidae</taxon>
        <taxon>Dryophthorinae</taxon>
        <taxon>Sitophilus</taxon>
    </lineage>
</organism>
<keyword evidence="9" id="KW-0142">cGMP-binding</keyword>
<evidence type="ECO:0000256" key="8">
    <source>
        <dbReference type="ARBA" id="ARBA00022840"/>
    </source>
</evidence>
<evidence type="ECO:0000256" key="6">
    <source>
        <dbReference type="ARBA" id="ARBA00022741"/>
    </source>
</evidence>